<name>A0ABZ1YWJ4_9NOCA</name>
<dbReference type="EMBL" id="CP109441">
    <property type="protein sequence ID" value="WUV46630.1"/>
    <property type="molecule type" value="Genomic_DNA"/>
</dbReference>
<reference evidence="8" key="1">
    <citation type="submission" date="2022-10" db="EMBL/GenBank/DDBJ databases">
        <title>The complete genomes of actinobacterial strains from the NBC collection.</title>
        <authorList>
            <person name="Joergensen T.S."/>
            <person name="Alvarez Arevalo M."/>
            <person name="Sterndorff E.B."/>
            <person name="Faurdal D."/>
            <person name="Vuksanovic O."/>
            <person name="Mourched A.-S."/>
            <person name="Charusanti P."/>
            <person name="Shaw S."/>
            <person name="Blin K."/>
            <person name="Weber T."/>
        </authorList>
    </citation>
    <scope>NUCLEOTIDE SEQUENCE</scope>
    <source>
        <strain evidence="8">NBC_01482</strain>
    </source>
</reference>
<accession>A0ABZ1YWJ4</accession>
<dbReference type="InterPro" id="IPR016163">
    <property type="entry name" value="Ald_DH_C"/>
</dbReference>
<dbReference type="InterPro" id="IPR016162">
    <property type="entry name" value="Ald_DH_N"/>
</dbReference>
<evidence type="ECO:0000256" key="3">
    <source>
        <dbReference type="ARBA" id="ARBA00024226"/>
    </source>
</evidence>
<dbReference type="PROSITE" id="PS00687">
    <property type="entry name" value="ALDEHYDE_DEHYDR_GLU"/>
    <property type="match status" value="1"/>
</dbReference>
<dbReference type="Gene3D" id="3.40.605.10">
    <property type="entry name" value="Aldehyde Dehydrogenase, Chain A, domain 1"/>
    <property type="match status" value="1"/>
</dbReference>
<dbReference type="InterPro" id="IPR029510">
    <property type="entry name" value="Ald_DH_CS_GLU"/>
</dbReference>
<dbReference type="Gene3D" id="3.40.309.10">
    <property type="entry name" value="Aldehyde Dehydrogenase, Chain A, domain 2"/>
    <property type="match status" value="1"/>
</dbReference>
<evidence type="ECO:0000256" key="2">
    <source>
        <dbReference type="ARBA" id="ARBA00023002"/>
    </source>
</evidence>
<dbReference type="Pfam" id="PF00171">
    <property type="entry name" value="Aldedh"/>
    <property type="match status" value="1"/>
</dbReference>
<proteinExistence type="inferred from homology"/>
<feature type="domain" description="Aldehyde dehydrogenase" evidence="7">
    <location>
        <begin position="23"/>
        <end position="480"/>
    </location>
</feature>
<dbReference type="RefSeq" id="WP_329410525.1">
    <property type="nucleotide sequence ID" value="NZ_CP109441.1"/>
</dbReference>
<dbReference type="InterPro" id="IPR016161">
    <property type="entry name" value="Ald_DH/histidinol_DH"/>
</dbReference>
<dbReference type="InterPro" id="IPR015590">
    <property type="entry name" value="Aldehyde_DH_dom"/>
</dbReference>
<evidence type="ECO:0000259" key="7">
    <source>
        <dbReference type="Pfam" id="PF00171"/>
    </source>
</evidence>
<evidence type="ECO:0000313" key="8">
    <source>
        <dbReference type="EMBL" id="WUV46630.1"/>
    </source>
</evidence>
<dbReference type="PROSITE" id="PS00070">
    <property type="entry name" value="ALDEHYDE_DEHYDR_CYS"/>
    <property type="match status" value="1"/>
</dbReference>
<dbReference type="SUPFAM" id="SSF53720">
    <property type="entry name" value="ALDH-like"/>
    <property type="match status" value="1"/>
</dbReference>
<dbReference type="PANTHER" id="PTHR42804:SF1">
    <property type="entry name" value="ALDEHYDE DEHYDROGENASE-RELATED"/>
    <property type="match status" value="1"/>
</dbReference>
<dbReference type="InterPro" id="IPR016160">
    <property type="entry name" value="Ald_DH_CS_CYS"/>
</dbReference>
<evidence type="ECO:0000256" key="5">
    <source>
        <dbReference type="PROSITE-ProRule" id="PRU10007"/>
    </source>
</evidence>
<sequence length="487" mass="50538">MTTALEGQLFIGGAEVPPGVLDRVEHINPANGRVQGSVPVAGAKEIDRAVSAARAALGSWREMAAGQRRELLIAVATEIENDVVELARLAVAENGTPRRFADQLGCASATGWFRYYAGWPDKLSGEVLAKLNPGTSRLDYTVPEPHGVVAILTAFNAPMSFLGMKVAAALAAGNTVVIKPSELAPFTTDRFARLCARAGVPAGVVNVVHGDGSTGAALVGHPGIDKISFTGSADTASRILVAAAVNLTPAALELGGKSAAVIFDDARIEDAVQICIQRGIATQAGQACLAPTRMLVQRGAYDKAVGLAAAVTEELVVGDPSDERTQVGPVISGFHRDRILGVIAEADGRDGRLVSGGVGLGGALADGFYVEPTVLADVAPGSSIAQQEIFGPVLSMIPFDDEDEAVSIANGTGYELAAYAFTASIPRAHRMVRRLAAGNVSINTVAFPSPHRPFGGNGRSGMGREGGREGLQEMLRTKYVEIDLADD</sequence>
<dbReference type="EC" id="1.2.1.3" evidence="3"/>
<protein>
    <recommendedName>
        <fullName evidence="3">aldehyde dehydrogenase (NAD(+))</fullName>
        <ecNumber evidence="3">1.2.1.3</ecNumber>
    </recommendedName>
</protein>
<organism evidence="8 9">
    <name type="scientific">Nocardia vinacea</name>
    <dbReference type="NCBI Taxonomy" id="96468"/>
    <lineage>
        <taxon>Bacteria</taxon>
        <taxon>Bacillati</taxon>
        <taxon>Actinomycetota</taxon>
        <taxon>Actinomycetes</taxon>
        <taxon>Mycobacteriales</taxon>
        <taxon>Nocardiaceae</taxon>
        <taxon>Nocardia</taxon>
    </lineage>
</organism>
<comment type="similarity">
    <text evidence="1 6">Belongs to the aldehyde dehydrogenase family.</text>
</comment>
<gene>
    <name evidence="8" type="ORF">OG563_47680</name>
</gene>
<evidence type="ECO:0000256" key="1">
    <source>
        <dbReference type="ARBA" id="ARBA00009986"/>
    </source>
</evidence>
<keyword evidence="9" id="KW-1185">Reference proteome</keyword>
<evidence type="ECO:0000256" key="6">
    <source>
        <dbReference type="RuleBase" id="RU003345"/>
    </source>
</evidence>
<feature type="active site" evidence="5">
    <location>
        <position position="253"/>
    </location>
</feature>
<comment type="catalytic activity">
    <reaction evidence="4">
        <text>an aldehyde + NAD(+) + H2O = a carboxylate + NADH + 2 H(+)</text>
        <dbReference type="Rhea" id="RHEA:16185"/>
        <dbReference type="ChEBI" id="CHEBI:15377"/>
        <dbReference type="ChEBI" id="CHEBI:15378"/>
        <dbReference type="ChEBI" id="CHEBI:17478"/>
        <dbReference type="ChEBI" id="CHEBI:29067"/>
        <dbReference type="ChEBI" id="CHEBI:57540"/>
        <dbReference type="ChEBI" id="CHEBI:57945"/>
        <dbReference type="EC" id="1.2.1.3"/>
    </reaction>
</comment>
<dbReference type="Proteomes" id="UP001432062">
    <property type="component" value="Chromosome"/>
</dbReference>
<evidence type="ECO:0000256" key="4">
    <source>
        <dbReference type="ARBA" id="ARBA00049194"/>
    </source>
</evidence>
<keyword evidence="2 6" id="KW-0560">Oxidoreductase</keyword>
<dbReference type="PANTHER" id="PTHR42804">
    <property type="entry name" value="ALDEHYDE DEHYDROGENASE"/>
    <property type="match status" value="1"/>
</dbReference>
<evidence type="ECO:0000313" key="9">
    <source>
        <dbReference type="Proteomes" id="UP001432062"/>
    </source>
</evidence>